<dbReference type="EMBL" id="CAJGYM010000020">
    <property type="protein sequence ID" value="CAD6191190.1"/>
    <property type="molecule type" value="Genomic_DNA"/>
</dbReference>
<accession>A0A8S1HD15</accession>
<reference evidence="1" key="1">
    <citation type="submission" date="2020-10" db="EMBL/GenBank/DDBJ databases">
        <authorList>
            <person name="Kikuchi T."/>
        </authorList>
    </citation>
    <scope>NUCLEOTIDE SEQUENCE</scope>
    <source>
        <strain evidence="1">NKZ352</strain>
    </source>
</reference>
<sequence>MDFLISSLDGGQKFRFPKKTLVGFNESQCNHRNIICKNHPESTDRIVKIKEALESLLQNCEVLKDFPAIDDNDLLQSHSLKHVTLMNNASTSTQEDINSICSNFDSVFMTGVS</sequence>
<dbReference type="Gene3D" id="3.40.800.20">
    <property type="entry name" value="Histone deacetylase domain"/>
    <property type="match status" value="1"/>
</dbReference>
<dbReference type="InterPro" id="IPR037138">
    <property type="entry name" value="His_deacetylse_dom_sf"/>
</dbReference>
<name>A0A8S1HD15_9PELO</name>
<gene>
    <name evidence="1" type="ORF">CAUJ_LOCUS7109</name>
</gene>
<dbReference type="AlphaFoldDB" id="A0A8S1HD15"/>
<keyword evidence="2" id="KW-1185">Reference proteome</keyword>
<evidence type="ECO:0000313" key="2">
    <source>
        <dbReference type="Proteomes" id="UP000835052"/>
    </source>
</evidence>
<evidence type="ECO:0000313" key="1">
    <source>
        <dbReference type="EMBL" id="CAD6191190.1"/>
    </source>
</evidence>
<organism evidence="1 2">
    <name type="scientific">Caenorhabditis auriculariae</name>
    <dbReference type="NCBI Taxonomy" id="2777116"/>
    <lineage>
        <taxon>Eukaryota</taxon>
        <taxon>Metazoa</taxon>
        <taxon>Ecdysozoa</taxon>
        <taxon>Nematoda</taxon>
        <taxon>Chromadorea</taxon>
        <taxon>Rhabditida</taxon>
        <taxon>Rhabditina</taxon>
        <taxon>Rhabditomorpha</taxon>
        <taxon>Rhabditoidea</taxon>
        <taxon>Rhabditidae</taxon>
        <taxon>Peloderinae</taxon>
        <taxon>Caenorhabditis</taxon>
    </lineage>
</organism>
<comment type="caution">
    <text evidence="1">The sequence shown here is derived from an EMBL/GenBank/DDBJ whole genome shotgun (WGS) entry which is preliminary data.</text>
</comment>
<proteinExistence type="predicted"/>
<dbReference type="Proteomes" id="UP000835052">
    <property type="component" value="Unassembled WGS sequence"/>
</dbReference>
<protein>
    <submittedName>
        <fullName evidence="1">Uncharacterized protein</fullName>
    </submittedName>
</protein>